<comment type="caution">
    <text evidence="3">The sequence shown here is derived from an EMBL/GenBank/DDBJ whole genome shotgun (WGS) entry which is preliminary data.</text>
</comment>
<evidence type="ECO:0000256" key="1">
    <source>
        <dbReference type="ARBA" id="ARBA00022801"/>
    </source>
</evidence>
<reference evidence="3" key="1">
    <citation type="journal article" date="2015" name="Nature">
        <title>Complex archaea that bridge the gap between prokaryotes and eukaryotes.</title>
        <authorList>
            <person name="Spang A."/>
            <person name="Saw J.H."/>
            <person name="Jorgensen S.L."/>
            <person name="Zaremba-Niedzwiedzka K."/>
            <person name="Martijn J."/>
            <person name="Lind A.E."/>
            <person name="van Eijk R."/>
            <person name="Schleper C."/>
            <person name="Guy L."/>
            <person name="Ettema T.J."/>
        </authorList>
    </citation>
    <scope>NUCLEOTIDE SEQUENCE</scope>
</reference>
<dbReference type="GO" id="GO:0043565">
    <property type="term" value="F:sequence-specific DNA binding"/>
    <property type="evidence" value="ECO:0007669"/>
    <property type="project" value="InterPro"/>
</dbReference>
<dbReference type="AlphaFoldDB" id="A0A0F9UDG3"/>
<dbReference type="GO" id="GO:0031297">
    <property type="term" value="P:replication fork processing"/>
    <property type="evidence" value="ECO:0007669"/>
    <property type="project" value="TreeGrafter"/>
</dbReference>
<evidence type="ECO:0000259" key="2">
    <source>
        <dbReference type="PROSITE" id="PS50114"/>
    </source>
</evidence>
<dbReference type="PROSITE" id="PS50114">
    <property type="entry name" value="GATA_ZN_FINGER_2"/>
    <property type="match status" value="1"/>
</dbReference>
<proteinExistence type="predicted"/>
<organism evidence="3">
    <name type="scientific">marine sediment metagenome</name>
    <dbReference type="NCBI Taxonomy" id="412755"/>
    <lineage>
        <taxon>unclassified sequences</taxon>
        <taxon>metagenomes</taxon>
        <taxon>ecological metagenomes</taxon>
    </lineage>
</organism>
<keyword evidence="1" id="KW-0378">Hydrolase</keyword>
<name>A0A0F9UDG3_9ZZZZ</name>
<dbReference type="GO" id="GO:0016787">
    <property type="term" value="F:hydrolase activity"/>
    <property type="evidence" value="ECO:0007669"/>
    <property type="project" value="UniProtKB-KW"/>
</dbReference>
<dbReference type="PANTHER" id="PTHR45766">
    <property type="entry name" value="DNA ANNEALING HELICASE AND ENDONUCLEASE ZRANB3 FAMILY MEMBER"/>
    <property type="match status" value="1"/>
</dbReference>
<dbReference type="GO" id="GO:0006355">
    <property type="term" value="P:regulation of DNA-templated transcription"/>
    <property type="evidence" value="ECO:0007669"/>
    <property type="project" value="InterPro"/>
</dbReference>
<evidence type="ECO:0000313" key="3">
    <source>
        <dbReference type="EMBL" id="KKN89709.1"/>
    </source>
</evidence>
<dbReference type="PANTHER" id="PTHR45766:SF6">
    <property type="entry name" value="SWI_SNF-RELATED MATRIX-ASSOCIATED ACTIN-DEPENDENT REGULATOR OF CHROMATIN SUBFAMILY A-LIKE PROTEIN 1"/>
    <property type="match status" value="1"/>
</dbReference>
<dbReference type="EMBL" id="LAZR01000116">
    <property type="protein sequence ID" value="KKN89709.1"/>
    <property type="molecule type" value="Genomic_DNA"/>
</dbReference>
<dbReference type="InterPro" id="IPR000679">
    <property type="entry name" value="Znf_GATA"/>
</dbReference>
<accession>A0A0F9UDG3</accession>
<dbReference type="GO" id="GO:0006281">
    <property type="term" value="P:DNA repair"/>
    <property type="evidence" value="ECO:0007669"/>
    <property type="project" value="TreeGrafter"/>
</dbReference>
<gene>
    <name evidence="3" type="ORF">LCGC14_0235550</name>
</gene>
<feature type="domain" description="GATA-type" evidence="2">
    <location>
        <begin position="14"/>
        <end position="28"/>
    </location>
</feature>
<sequence length="153" mass="17718">MRPRGERISQKYPWRRDSYGNYICALCGKCCNGRRKYCSTECQDVVYIECDPGFARMKVRQRDHGVCAICGRDYGMLKRTLRRVREIDWVAWDWIREALGLGNRTHFWEAHHKIAVANGGGGCGLNGYETICFRCHPKLTGVQRKARNQDKGE</sequence>
<protein>
    <recommendedName>
        <fullName evidence="2">GATA-type domain-containing protein</fullName>
    </recommendedName>
</protein>